<protein>
    <submittedName>
        <fullName evidence="2">Uncharacterized protein</fullName>
    </submittedName>
</protein>
<dbReference type="EMBL" id="JAAMPC010000003">
    <property type="protein sequence ID" value="KAG2320890.1"/>
    <property type="molecule type" value="Genomic_DNA"/>
</dbReference>
<feature type="region of interest" description="Disordered" evidence="1">
    <location>
        <begin position="161"/>
        <end position="182"/>
    </location>
</feature>
<proteinExistence type="predicted"/>
<dbReference type="Proteomes" id="UP000886595">
    <property type="component" value="Unassembled WGS sequence"/>
</dbReference>
<evidence type="ECO:0000256" key="1">
    <source>
        <dbReference type="SAM" id="MobiDB-lite"/>
    </source>
</evidence>
<feature type="region of interest" description="Disordered" evidence="1">
    <location>
        <begin position="222"/>
        <end position="302"/>
    </location>
</feature>
<evidence type="ECO:0000313" key="2">
    <source>
        <dbReference type="EMBL" id="KAG2320890.1"/>
    </source>
</evidence>
<accession>A0A8X8B340</accession>
<evidence type="ECO:0000313" key="3">
    <source>
        <dbReference type="Proteomes" id="UP000886595"/>
    </source>
</evidence>
<feature type="compositionally biased region" description="Gly residues" evidence="1">
    <location>
        <begin position="244"/>
        <end position="253"/>
    </location>
</feature>
<dbReference type="PANTHER" id="PTHR37736">
    <property type="entry name" value="GLYCINE-RICH PROTEIN"/>
    <property type="match status" value="1"/>
</dbReference>
<dbReference type="OrthoDB" id="69150at2759"/>
<reference evidence="2 3" key="1">
    <citation type="submission" date="2020-02" db="EMBL/GenBank/DDBJ databases">
        <authorList>
            <person name="Ma Q."/>
            <person name="Huang Y."/>
            <person name="Song X."/>
            <person name="Pei D."/>
        </authorList>
    </citation>
    <scope>NUCLEOTIDE SEQUENCE [LARGE SCALE GENOMIC DNA]</scope>
    <source>
        <strain evidence="2">Sxm20200214</strain>
        <tissue evidence="2">Leaf</tissue>
    </source>
</reference>
<gene>
    <name evidence="2" type="ORF">Bca52824_014103</name>
</gene>
<sequence length="302" mass="33492">MEVSLSQDKTLNKEQQEVLRSKPSVVILIDELEKLPAPLSQEITLATHHHHHQRSSDVVKDTPELEDLVNLLYFGSLFDVKSQNELATGLERCIEHAKLWLANSDQPIASKCNVSLFDAALREKLKKIMGSNYFIVTPEMVGPVEATAPDGNYCSFQLAGDSEHKEEDTSNHKEEESVVSDQFEQPKLIQEGEVVHGHQEQAYTQVEGGMSNRDYQQQYVPCRSHQNQRGHLGARRGHSKARGSRGGGGGGYSNGRYESYDIGGNGYQRSYYNNKGKGRGGGRGGNGHSYNHHQDSNVTVAS</sequence>
<feature type="compositionally biased region" description="Basic residues" evidence="1">
    <location>
        <begin position="226"/>
        <end position="243"/>
    </location>
</feature>
<feature type="compositionally biased region" description="Basic and acidic residues" evidence="1">
    <location>
        <begin position="161"/>
        <end position="176"/>
    </location>
</feature>
<name>A0A8X8B340_BRACI</name>
<keyword evidence="3" id="KW-1185">Reference proteome</keyword>
<comment type="caution">
    <text evidence="2">The sequence shown here is derived from an EMBL/GenBank/DDBJ whole genome shotgun (WGS) entry which is preliminary data.</text>
</comment>
<organism evidence="2 3">
    <name type="scientific">Brassica carinata</name>
    <name type="common">Ethiopian mustard</name>
    <name type="synonym">Abyssinian cabbage</name>
    <dbReference type="NCBI Taxonomy" id="52824"/>
    <lineage>
        <taxon>Eukaryota</taxon>
        <taxon>Viridiplantae</taxon>
        <taxon>Streptophyta</taxon>
        <taxon>Embryophyta</taxon>
        <taxon>Tracheophyta</taxon>
        <taxon>Spermatophyta</taxon>
        <taxon>Magnoliopsida</taxon>
        <taxon>eudicotyledons</taxon>
        <taxon>Gunneridae</taxon>
        <taxon>Pentapetalae</taxon>
        <taxon>rosids</taxon>
        <taxon>malvids</taxon>
        <taxon>Brassicales</taxon>
        <taxon>Brassicaceae</taxon>
        <taxon>Brassiceae</taxon>
        <taxon>Brassica</taxon>
    </lineage>
</organism>
<dbReference type="AlphaFoldDB" id="A0A8X8B340"/>
<dbReference type="PANTHER" id="PTHR37736:SF1">
    <property type="entry name" value="GLYCINE-RICH PROTEIN"/>
    <property type="match status" value="1"/>
</dbReference>